<sequence length="158" mass="17750">MRRLHLVLRLRDTRTTRHHNGPNIALYPTYGHWLACLTDGDAAGQKYAASARNMIPDAPVETVPRFVTQLPSPDMEHFQYKAGFSDVYHRMARLPSGVPASMRKAITKAIHQESKPGLAITVASDAAERRRNAISSLLRQMFTEVLQQAELNSDEKDL</sequence>
<keyword evidence="1" id="KW-0540">Nuclease</keyword>
<proteinExistence type="predicted"/>
<keyword evidence="1" id="KW-0255">Endonuclease</keyword>
<dbReference type="STRING" id="1367852.SAMN05216516_101187"/>
<evidence type="ECO:0000313" key="2">
    <source>
        <dbReference type="Proteomes" id="UP000242222"/>
    </source>
</evidence>
<protein>
    <submittedName>
        <fullName evidence="1">Putative ATP-dependent endonuclease of the OLD family</fullName>
    </submittedName>
</protein>
<keyword evidence="2" id="KW-1185">Reference proteome</keyword>
<dbReference type="EMBL" id="FOVC01000001">
    <property type="protein sequence ID" value="SFM89587.1"/>
    <property type="molecule type" value="Genomic_DNA"/>
</dbReference>
<evidence type="ECO:0000313" key="1">
    <source>
        <dbReference type="EMBL" id="SFM89587.1"/>
    </source>
</evidence>
<organism evidence="1 2">
    <name type="scientific">Izhakiella capsodis</name>
    <dbReference type="NCBI Taxonomy" id="1367852"/>
    <lineage>
        <taxon>Bacteria</taxon>
        <taxon>Pseudomonadati</taxon>
        <taxon>Pseudomonadota</taxon>
        <taxon>Gammaproteobacteria</taxon>
        <taxon>Enterobacterales</taxon>
        <taxon>Erwiniaceae</taxon>
        <taxon>Izhakiella</taxon>
    </lineage>
</organism>
<gene>
    <name evidence="1" type="ORF">SAMN05216516_101187</name>
</gene>
<dbReference type="AlphaFoldDB" id="A0A1I4UKS6"/>
<reference evidence="2" key="1">
    <citation type="submission" date="2016-10" db="EMBL/GenBank/DDBJ databases">
        <authorList>
            <person name="Varghese N."/>
            <person name="Submissions S."/>
        </authorList>
    </citation>
    <scope>NUCLEOTIDE SEQUENCE [LARGE SCALE GENOMIC DNA]</scope>
    <source>
        <strain evidence="2">N6PO6</strain>
    </source>
</reference>
<name>A0A1I4UKS6_9GAMM</name>
<dbReference type="Proteomes" id="UP000242222">
    <property type="component" value="Unassembled WGS sequence"/>
</dbReference>
<accession>A0A1I4UKS6</accession>
<dbReference type="GO" id="GO:0004519">
    <property type="term" value="F:endonuclease activity"/>
    <property type="evidence" value="ECO:0007669"/>
    <property type="project" value="UniProtKB-KW"/>
</dbReference>
<keyword evidence="1" id="KW-0378">Hydrolase</keyword>